<organism evidence="1 2">
    <name type="scientific">Planctobacterium marinum</name>
    <dbReference type="NCBI Taxonomy" id="1631968"/>
    <lineage>
        <taxon>Bacteria</taxon>
        <taxon>Pseudomonadati</taxon>
        <taxon>Pseudomonadota</taxon>
        <taxon>Gammaproteobacteria</taxon>
        <taxon>Alteromonadales</taxon>
        <taxon>Alteromonadaceae</taxon>
        <taxon>Planctobacterium</taxon>
    </lineage>
</organism>
<dbReference type="InterPro" id="IPR027611">
    <property type="entry name" value="SpoChClust_oxygenase"/>
</dbReference>
<name>A0AA48KVP9_9ALTE</name>
<dbReference type="KEGG" id="pmaw:MACH26_32660"/>
<proteinExistence type="predicted"/>
<evidence type="ECO:0000313" key="1">
    <source>
        <dbReference type="EMBL" id="BDX07745.1"/>
    </source>
</evidence>
<gene>
    <name evidence="1" type="ORF">MACH26_32660</name>
</gene>
<sequence>MNLLNGTEKLLTQSFLDNGYIIQPAEDLDALNRIRQKVAELTAEHLKIQTPEDIGTFLDNIAERINVAQLNDLKLYIINGLMRTDSFREDYFATARSLLETLVGNELAMQRNMGFSILMPEDDSSIIHLHSDTWGSECSPFEVVLWVPLVDCYRTKSVFICPPDKDRQWKDKISDFAEQGTDALFNAVEPDLVWPDIPYGHVLLFTPTVMHGGRVNRELTTRWSINIRFKGLFTPYAGKRLGEYFDPITIRGITRVGMQFEYPGGFSEN</sequence>
<dbReference type="EMBL" id="AP027272">
    <property type="protein sequence ID" value="BDX07745.1"/>
    <property type="molecule type" value="Genomic_DNA"/>
</dbReference>
<dbReference type="AlphaFoldDB" id="A0AA48KVP9"/>
<evidence type="ECO:0000313" key="2">
    <source>
        <dbReference type="Proteomes" id="UP001333710"/>
    </source>
</evidence>
<dbReference type="RefSeq" id="WP_338293843.1">
    <property type="nucleotide sequence ID" value="NZ_AP027272.1"/>
</dbReference>
<reference evidence="1" key="1">
    <citation type="submission" date="2023-01" db="EMBL/GenBank/DDBJ databases">
        <title>Complete genome sequence of Planctobacterium marinum strain Dej080120_11.</title>
        <authorList>
            <person name="Ueki S."/>
            <person name="Maruyama F."/>
        </authorList>
    </citation>
    <scope>NUCLEOTIDE SEQUENCE</scope>
    <source>
        <strain evidence="1">Dej080120_11</strain>
    </source>
</reference>
<keyword evidence="2" id="KW-1185">Reference proteome</keyword>
<accession>A0AA48KVP9</accession>
<dbReference type="Gene3D" id="2.60.120.620">
    <property type="entry name" value="q2cbj1_9rhob like domain"/>
    <property type="match status" value="1"/>
</dbReference>
<dbReference type="Proteomes" id="UP001333710">
    <property type="component" value="Chromosome"/>
</dbReference>
<dbReference type="NCBIfam" id="TIGR04324">
    <property type="entry name" value="SpoChoClust_2"/>
    <property type="match status" value="1"/>
</dbReference>
<dbReference type="SUPFAM" id="SSF51197">
    <property type="entry name" value="Clavaminate synthase-like"/>
    <property type="match status" value="1"/>
</dbReference>
<protein>
    <submittedName>
        <fullName evidence="1">Uncharacterized protein</fullName>
    </submittedName>
</protein>